<dbReference type="GO" id="GO:0048471">
    <property type="term" value="C:perinuclear region of cytoplasm"/>
    <property type="evidence" value="ECO:0007669"/>
    <property type="project" value="TreeGrafter"/>
</dbReference>
<dbReference type="Gene3D" id="1.25.40.90">
    <property type="match status" value="1"/>
</dbReference>
<dbReference type="PANTHER" id="PTHR12323:SF0">
    <property type="entry name" value="CALCIUM HOMEOSTASIS ENDOPLASMIC RETICULUM PROTEIN"/>
    <property type="match status" value="1"/>
</dbReference>
<dbReference type="STRING" id="698492.A0A0E9NIF3"/>
<evidence type="ECO:0000313" key="4">
    <source>
        <dbReference type="Proteomes" id="UP000033140"/>
    </source>
</evidence>
<sequence length="419" mass="47793">MDTAMEGMRRHAPDLEVVIFGKLLRRLARRTSPTNVQNAKRWVIRHCTATASVDALGKVLVTFAKVKDTFKERLSILYLVNDILHHYKQTSRPELTSAFQPSLLPLLRSAHYAHLGSDSTTADEEKSKVTNLLEIWTRKEYLPTVALIGLKAGLLVPPKELAATTKPRPSSTPSCTVYKPTMHGNSSDPYFLQPVSCLLQAHIPGVSTLNPSRVRPVPLSTTTDPKVMEALEEFYEKERKGWEWEWMEEEEEEDGEEEMRWEGCDVQFWRGREAEWEEEMEMLRKRRERSVSRGRSKSLSRSRSRERRRSYPRSRSLSRSRSPPRRRRSYSRSRSLSRSDSRSRSRSPLRQSRFDQPPGPGTYAYPPTTMGGRVLPPPTNQGTTSIAPGMQPRGLPAPTRQGYMGGGAYDGDYQSGSRR</sequence>
<dbReference type="PROSITE" id="PS51391">
    <property type="entry name" value="CID"/>
    <property type="match status" value="1"/>
</dbReference>
<reference evidence="3 4" key="1">
    <citation type="journal article" date="2011" name="J. Gen. Appl. Microbiol.">
        <title>Draft genome sequencing of the enigmatic yeast Saitoella complicata.</title>
        <authorList>
            <person name="Nishida H."/>
            <person name="Hamamoto M."/>
            <person name="Sugiyama J."/>
        </authorList>
    </citation>
    <scope>NUCLEOTIDE SEQUENCE [LARGE SCALE GENOMIC DNA]</scope>
    <source>
        <strain evidence="3 4">NRRL Y-17804</strain>
    </source>
</reference>
<gene>
    <name evidence="3" type="ORF">G7K_3353-t1</name>
</gene>
<dbReference type="RefSeq" id="XP_019025237.1">
    <property type="nucleotide sequence ID" value="XM_019165919.1"/>
</dbReference>
<dbReference type="AlphaFoldDB" id="A0A0E9NIF3"/>
<dbReference type="InterPro" id="IPR006569">
    <property type="entry name" value="CID_dom"/>
</dbReference>
<dbReference type="EMBL" id="BACD03000020">
    <property type="protein sequence ID" value="GAO49195.1"/>
    <property type="molecule type" value="Genomic_DNA"/>
</dbReference>
<evidence type="ECO:0000256" key="1">
    <source>
        <dbReference type="SAM" id="MobiDB-lite"/>
    </source>
</evidence>
<dbReference type="PANTHER" id="PTHR12323">
    <property type="entry name" value="SR-RELATED CTD ASSOCIATED FACTOR 6"/>
    <property type="match status" value="1"/>
</dbReference>
<proteinExistence type="predicted"/>
<feature type="domain" description="CID" evidence="2">
    <location>
        <begin position="12"/>
        <end position="158"/>
    </location>
</feature>
<feature type="compositionally biased region" description="Basic residues" evidence="1">
    <location>
        <begin position="285"/>
        <end position="331"/>
    </location>
</feature>
<feature type="compositionally biased region" description="Low complexity" evidence="1">
    <location>
        <begin position="361"/>
        <end position="372"/>
    </location>
</feature>
<dbReference type="Proteomes" id="UP000033140">
    <property type="component" value="Unassembled WGS sequence"/>
</dbReference>
<dbReference type="GO" id="GO:0006874">
    <property type="term" value="P:intracellular calcium ion homeostasis"/>
    <property type="evidence" value="ECO:0007669"/>
    <property type="project" value="TreeGrafter"/>
</dbReference>
<evidence type="ECO:0000259" key="2">
    <source>
        <dbReference type="PROSITE" id="PS51391"/>
    </source>
</evidence>
<reference evidence="3 4" key="2">
    <citation type="journal article" date="2014" name="J. Gen. Appl. Microbiol.">
        <title>The early diverging ascomycetous budding yeast Saitoella complicata has three histone deacetylases belonging to the Clr6, Hos2, and Rpd3 lineages.</title>
        <authorList>
            <person name="Nishida H."/>
            <person name="Matsumoto T."/>
            <person name="Kondo S."/>
            <person name="Hamamoto M."/>
            <person name="Yoshikawa H."/>
        </authorList>
    </citation>
    <scope>NUCLEOTIDE SEQUENCE [LARGE SCALE GENOMIC DNA]</scope>
    <source>
        <strain evidence="3 4">NRRL Y-17804</strain>
    </source>
</reference>
<feature type="region of interest" description="Disordered" evidence="1">
    <location>
        <begin position="285"/>
        <end position="419"/>
    </location>
</feature>
<dbReference type="OrthoDB" id="21470at2759"/>
<dbReference type="InterPro" id="IPR008942">
    <property type="entry name" value="ENTH_VHS"/>
</dbReference>
<dbReference type="SMART" id="SM00582">
    <property type="entry name" value="RPR"/>
    <property type="match status" value="1"/>
</dbReference>
<organism evidence="3 4">
    <name type="scientific">Saitoella complicata (strain BCRC 22490 / CBS 7301 / JCM 7358 / NBRC 10748 / NRRL Y-17804)</name>
    <dbReference type="NCBI Taxonomy" id="698492"/>
    <lineage>
        <taxon>Eukaryota</taxon>
        <taxon>Fungi</taxon>
        <taxon>Dikarya</taxon>
        <taxon>Ascomycota</taxon>
        <taxon>Taphrinomycotina</taxon>
        <taxon>Taphrinomycotina incertae sedis</taxon>
        <taxon>Saitoella</taxon>
    </lineage>
</organism>
<protein>
    <recommendedName>
        <fullName evidence="2">CID domain-containing protein</fullName>
    </recommendedName>
</protein>
<dbReference type="OMA" id="NYQGQWP"/>
<comment type="caution">
    <text evidence="3">The sequence shown here is derived from an EMBL/GenBank/DDBJ whole genome shotgun (WGS) entry which is preliminary data.</text>
</comment>
<evidence type="ECO:0000313" key="3">
    <source>
        <dbReference type="EMBL" id="GAO49195.1"/>
    </source>
</evidence>
<reference evidence="3 4" key="3">
    <citation type="journal article" date="2015" name="Genome Announc.">
        <title>Draft Genome Sequence of the Archiascomycetous Yeast Saitoella complicata.</title>
        <authorList>
            <person name="Yamauchi K."/>
            <person name="Kondo S."/>
            <person name="Hamamoto M."/>
            <person name="Takahashi Y."/>
            <person name="Ogura Y."/>
            <person name="Hayashi T."/>
            <person name="Nishida H."/>
        </authorList>
    </citation>
    <scope>NUCLEOTIDE SEQUENCE [LARGE SCALE GENOMIC DNA]</scope>
    <source>
        <strain evidence="3 4">NRRL Y-17804</strain>
    </source>
</reference>
<dbReference type="Pfam" id="PF04818">
    <property type="entry name" value="CID"/>
    <property type="match status" value="1"/>
</dbReference>
<accession>A0A0E9NIF3</accession>
<keyword evidence="4" id="KW-1185">Reference proteome</keyword>
<name>A0A0E9NIF3_SAICN</name>